<protein>
    <recommendedName>
        <fullName evidence="3">Ribosome maturation factor RimP</fullName>
    </recommendedName>
</protein>
<dbReference type="InterPro" id="IPR028989">
    <property type="entry name" value="RimP_N"/>
</dbReference>
<feature type="domain" description="Ribosome maturation factor RimP N-terminal" evidence="5">
    <location>
        <begin position="21"/>
        <end position="94"/>
    </location>
</feature>
<feature type="domain" description="Ribosome maturation factor RimP C-terminal" evidence="6">
    <location>
        <begin position="98"/>
        <end position="170"/>
    </location>
</feature>
<evidence type="ECO:0000256" key="2">
    <source>
        <dbReference type="ARBA" id="ARBA00022517"/>
    </source>
</evidence>
<dbReference type="InterPro" id="IPR035956">
    <property type="entry name" value="RimP_N_sf"/>
</dbReference>
<keyword evidence="1 3" id="KW-0963">Cytoplasm</keyword>
<dbReference type="AlphaFoldDB" id="A0A2A4Z5R3"/>
<name>A0A2A4Z5R3_9PROT</name>
<gene>
    <name evidence="3" type="primary">rimP</name>
    <name evidence="7" type="ORF">COB13_05815</name>
</gene>
<dbReference type="GO" id="GO:0005829">
    <property type="term" value="C:cytosol"/>
    <property type="evidence" value="ECO:0007669"/>
    <property type="project" value="TreeGrafter"/>
</dbReference>
<dbReference type="GO" id="GO:0000028">
    <property type="term" value="P:ribosomal small subunit assembly"/>
    <property type="evidence" value="ECO:0007669"/>
    <property type="project" value="TreeGrafter"/>
</dbReference>
<reference evidence="7" key="2">
    <citation type="journal article" date="2018" name="ISME J.">
        <title>A dynamic microbial community with high functional redundancy inhabits the cold, oxic subseafloor aquifer.</title>
        <authorList>
            <person name="Tully B.J."/>
            <person name="Wheat C.G."/>
            <person name="Glazer B.T."/>
            <person name="Huber J.A."/>
        </authorList>
    </citation>
    <scope>NUCLEOTIDE SEQUENCE</scope>
    <source>
        <strain evidence="7">NORP83</strain>
    </source>
</reference>
<dbReference type="PANTHER" id="PTHR33867">
    <property type="entry name" value="RIBOSOME MATURATION FACTOR RIMP"/>
    <property type="match status" value="1"/>
</dbReference>
<dbReference type="Pfam" id="PF17384">
    <property type="entry name" value="DUF150_C"/>
    <property type="match status" value="1"/>
</dbReference>
<comment type="caution">
    <text evidence="7">The sequence shown here is derived from an EMBL/GenBank/DDBJ whole genome shotgun (WGS) entry which is preliminary data.</text>
</comment>
<dbReference type="Gene3D" id="2.30.30.180">
    <property type="entry name" value="Ribosome maturation factor RimP, C-terminal domain"/>
    <property type="match status" value="1"/>
</dbReference>
<sequence length="201" mass="22227">MVDMNKRLANENGLAKVIAEIIEPVIEDAGYQLVRVRIIGDEDGLTVQIMAENLTDGTLGVDDCAKISRAISPVLEVEDPIANEYRLEVSSPGMSRPLVRPIDFERNAGMEAKVELANMIDGRKRFRGKLEGFDVEENEIRIFVEVEGFGEPQLIGLDFNNIEEARLVITDALLNAGKKAQKARAKNNTKDDNAKDGETND</sequence>
<dbReference type="EMBL" id="NVUS01000005">
    <property type="protein sequence ID" value="PCJ02110.1"/>
    <property type="molecule type" value="Genomic_DNA"/>
</dbReference>
<accession>A0A2A4Z5R3</accession>
<dbReference type="HAMAP" id="MF_01077">
    <property type="entry name" value="RimP"/>
    <property type="match status" value="1"/>
</dbReference>
<feature type="compositionally biased region" description="Basic and acidic residues" evidence="4">
    <location>
        <begin position="188"/>
        <end position="201"/>
    </location>
</feature>
<dbReference type="InterPro" id="IPR028998">
    <property type="entry name" value="RimP_C"/>
</dbReference>
<comment type="function">
    <text evidence="3">Required for maturation of 30S ribosomal subunits.</text>
</comment>
<evidence type="ECO:0000313" key="7">
    <source>
        <dbReference type="EMBL" id="PCJ02110.1"/>
    </source>
</evidence>
<dbReference type="FunFam" id="3.30.300.70:FF:000001">
    <property type="entry name" value="Ribosome maturation factor RimP"/>
    <property type="match status" value="1"/>
</dbReference>
<dbReference type="Pfam" id="PF02576">
    <property type="entry name" value="RimP_N"/>
    <property type="match status" value="1"/>
</dbReference>
<evidence type="ECO:0000256" key="1">
    <source>
        <dbReference type="ARBA" id="ARBA00022490"/>
    </source>
</evidence>
<evidence type="ECO:0000256" key="4">
    <source>
        <dbReference type="SAM" id="MobiDB-lite"/>
    </source>
</evidence>
<dbReference type="Gene3D" id="3.30.300.70">
    <property type="entry name" value="RimP-like superfamily, N-terminal"/>
    <property type="match status" value="1"/>
</dbReference>
<comment type="similarity">
    <text evidence="3">Belongs to the RimP family.</text>
</comment>
<dbReference type="InterPro" id="IPR003728">
    <property type="entry name" value="Ribosome_maturation_RimP"/>
</dbReference>
<organism evidence="7">
    <name type="scientific">OCS116 cluster bacterium</name>
    <dbReference type="NCBI Taxonomy" id="2030921"/>
    <lineage>
        <taxon>Bacteria</taxon>
        <taxon>Pseudomonadati</taxon>
        <taxon>Pseudomonadota</taxon>
        <taxon>Alphaproteobacteria</taxon>
        <taxon>OCS116 cluster</taxon>
    </lineage>
</organism>
<evidence type="ECO:0000259" key="6">
    <source>
        <dbReference type="Pfam" id="PF17384"/>
    </source>
</evidence>
<evidence type="ECO:0000256" key="3">
    <source>
        <dbReference type="HAMAP-Rule" id="MF_01077"/>
    </source>
</evidence>
<dbReference type="SUPFAM" id="SSF75420">
    <property type="entry name" value="YhbC-like, N-terminal domain"/>
    <property type="match status" value="1"/>
</dbReference>
<dbReference type="GO" id="GO:0006412">
    <property type="term" value="P:translation"/>
    <property type="evidence" value="ECO:0007669"/>
    <property type="project" value="TreeGrafter"/>
</dbReference>
<proteinExistence type="inferred from homology"/>
<reference key="1">
    <citation type="submission" date="2017-08" db="EMBL/GenBank/DDBJ databases">
        <title>A dynamic microbial community with high functional redundancy inhabits the cold, oxic subseafloor aquifer.</title>
        <authorList>
            <person name="Tully B.J."/>
            <person name="Wheat C.G."/>
            <person name="Glazer B.T."/>
            <person name="Huber J.A."/>
        </authorList>
    </citation>
    <scope>NUCLEOTIDE SEQUENCE [LARGE SCALE GENOMIC DNA]</scope>
</reference>
<comment type="subcellular location">
    <subcellularLocation>
        <location evidence="3">Cytoplasm</location>
    </subcellularLocation>
</comment>
<dbReference type="SUPFAM" id="SSF74942">
    <property type="entry name" value="YhbC-like, C-terminal domain"/>
    <property type="match status" value="1"/>
</dbReference>
<dbReference type="PANTHER" id="PTHR33867:SF1">
    <property type="entry name" value="RIBOSOME MATURATION FACTOR RIMP"/>
    <property type="match status" value="1"/>
</dbReference>
<dbReference type="CDD" id="cd01734">
    <property type="entry name" value="YlxS_C"/>
    <property type="match status" value="1"/>
</dbReference>
<evidence type="ECO:0000259" key="5">
    <source>
        <dbReference type="Pfam" id="PF02576"/>
    </source>
</evidence>
<dbReference type="NCBIfam" id="NF000932">
    <property type="entry name" value="PRK00092.2-5"/>
    <property type="match status" value="1"/>
</dbReference>
<dbReference type="InterPro" id="IPR036847">
    <property type="entry name" value="RimP_C_sf"/>
</dbReference>
<keyword evidence="2 3" id="KW-0690">Ribosome biogenesis</keyword>
<feature type="region of interest" description="Disordered" evidence="4">
    <location>
        <begin position="179"/>
        <end position="201"/>
    </location>
</feature>